<dbReference type="InterPro" id="IPR036291">
    <property type="entry name" value="NAD(P)-bd_dom_sf"/>
</dbReference>
<evidence type="ECO:0000256" key="1">
    <source>
        <dbReference type="ARBA" id="ARBA00004240"/>
    </source>
</evidence>
<dbReference type="ExpressionAtlas" id="F6GVK3">
    <property type="expression patterns" value="baseline"/>
</dbReference>
<dbReference type="FunFam" id="3.40.50.720:FF:000137">
    <property type="entry name" value="Hydroxysteroid (17-beta) dehydrogenase 3"/>
    <property type="match status" value="1"/>
</dbReference>
<evidence type="ECO:0000313" key="7">
    <source>
        <dbReference type="Proteomes" id="UP000009183"/>
    </source>
</evidence>
<dbReference type="HOGENOM" id="CLU_010194_38_3_1"/>
<dbReference type="InParanoid" id="F6GVK3"/>
<dbReference type="GO" id="GO:0045703">
    <property type="term" value="F:ketoreductase activity"/>
    <property type="evidence" value="ECO:0000318"/>
    <property type="project" value="GO_Central"/>
</dbReference>
<dbReference type="eggNOG" id="ENOG502QSBK">
    <property type="taxonomic scope" value="Eukaryota"/>
</dbReference>
<dbReference type="InterPro" id="IPR051019">
    <property type="entry name" value="VLCFA-Steroid_DH"/>
</dbReference>
<gene>
    <name evidence="6" type="ordered locus">VIT_01s0137g00170</name>
</gene>
<comment type="subcellular location">
    <subcellularLocation>
        <location evidence="1">Endoplasmic reticulum</location>
    </subcellularLocation>
</comment>
<dbReference type="PANTHER" id="PTHR43899">
    <property type="entry name" value="RH59310P"/>
    <property type="match status" value="1"/>
</dbReference>
<proteinExistence type="inferred from homology"/>
<name>F6GVK3_VITVI</name>
<dbReference type="InterPro" id="IPR002347">
    <property type="entry name" value="SDR_fam"/>
</dbReference>
<dbReference type="OrthoDB" id="5545019at2759"/>
<dbReference type="PIRSF" id="PIRSF000126">
    <property type="entry name" value="11-beta-HSD1"/>
    <property type="match status" value="1"/>
</dbReference>
<organism evidence="6 7">
    <name type="scientific">Vitis vinifera</name>
    <name type="common">Grape</name>
    <dbReference type="NCBI Taxonomy" id="29760"/>
    <lineage>
        <taxon>Eukaryota</taxon>
        <taxon>Viridiplantae</taxon>
        <taxon>Streptophyta</taxon>
        <taxon>Embryophyta</taxon>
        <taxon>Tracheophyta</taxon>
        <taxon>Spermatophyta</taxon>
        <taxon>Magnoliopsida</taxon>
        <taxon>eudicotyledons</taxon>
        <taxon>Gunneridae</taxon>
        <taxon>Pentapetalae</taxon>
        <taxon>rosids</taxon>
        <taxon>Vitales</taxon>
        <taxon>Vitaceae</taxon>
        <taxon>Viteae</taxon>
        <taxon>Vitis</taxon>
    </lineage>
</organism>
<dbReference type="GO" id="GO:0005783">
    <property type="term" value="C:endoplasmic reticulum"/>
    <property type="evidence" value="ECO:0000318"/>
    <property type="project" value="GO_Central"/>
</dbReference>
<keyword evidence="2" id="KW-0521">NADP</keyword>
<dbReference type="SUPFAM" id="SSF51735">
    <property type="entry name" value="NAD(P)-binding Rossmann-fold domains"/>
    <property type="match status" value="1"/>
</dbReference>
<dbReference type="PANTHER" id="PTHR43899:SF25">
    <property type="entry name" value="ENOYL-(ACYL CARRIER) REDUCTASE"/>
    <property type="match status" value="1"/>
</dbReference>
<dbReference type="PRINTS" id="PR00081">
    <property type="entry name" value="GDHRDH"/>
</dbReference>
<accession>F6GVK3</accession>
<dbReference type="Proteomes" id="UP000009183">
    <property type="component" value="Chromosome 1"/>
</dbReference>
<keyword evidence="5" id="KW-0472">Membrane</keyword>
<dbReference type="EMBL" id="FN594954">
    <property type="protein sequence ID" value="CCB44022.1"/>
    <property type="molecule type" value="Genomic_DNA"/>
</dbReference>
<keyword evidence="7" id="KW-1185">Reference proteome</keyword>
<evidence type="ECO:0000256" key="5">
    <source>
        <dbReference type="SAM" id="Phobius"/>
    </source>
</evidence>
<comment type="similarity">
    <text evidence="4">Belongs to the short-chain dehydrogenases/reductases (SDR) family.</text>
</comment>
<dbReference type="CDD" id="cd05356">
    <property type="entry name" value="17beta-HSD1_like_SDR_c"/>
    <property type="match status" value="1"/>
</dbReference>
<feature type="transmembrane region" description="Helical" evidence="5">
    <location>
        <begin position="349"/>
        <end position="369"/>
    </location>
</feature>
<dbReference type="PRINTS" id="PR00080">
    <property type="entry name" value="SDRFAMILY"/>
</dbReference>
<dbReference type="AlphaFoldDB" id="F6GVK3"/>
<dbReference type="InterPro" id="IPR020904">
    <property type="entry name" value="Sc_DH/Rdtase_CS"/>
</dbReference>
<evidence type="ECO:0000313" key="6">
    <source>
        <dbReference type="EMBL" id="CCB44022.1"/>
    </source>
</evidence>
<evidence type="ECO:0000256" key="3">
    <source>
        <dbReference type="ARBA" id="ARBA00023002"/>
    </source>
</evidence>
<dbReference type="STRING" id="29760.F6GVK3"/>
<protein>
    <recommendedName>
        <fullName evidence="8">Very-long-chain 3-oxoacyl-CoA reductase 1</fullName>
    </recommendedName>
</protein>
<evidence type="ECO:0000256" key="4">
    <source>
        <dbReference type="RuleBase" id="RU000363"/>
    </source>
</evidence>
<keyword evidence="5" id="KW-1133">Transmembrane helix</keyword>
<keyword evidence="3" id="KW-0560">Oxidoreductase</keyword>
<dbReference type="PROSITE" id="PS00061">
    <property type="entry name" value="ADH_SHORT"/>
    <property type="match status" value="1"/>
</dbReference>
<reference evidence="7" key="1">
    <citation type="journal article" date="2007" name="Nature">
        <title>The grapevine genome sequence suggests ancestral hexaploidization in major angiosperm phyla.</title>
        <authorList>
            <consortium name="The French-Italian Public Consortium for Grapevine Genome Characterization."/>
            <person name="Jaillon O."/>
            <person name="Aury J.-M."/>
            <person name="Noel B."/>
            <person name="Policriti A."/>
            <person name="Clepet C."/>
            <person name="Casagrande A."/>
            <person name="Choisne N."/>
            <person name="Aubourg S."/>
            <person name="Vitulo N."/>
            <person name="Jubin C."/>
            <person name="Vezzi A."/>
            <person name="Legeai F."/>
            <person name="Hugueney P."/>
            <person name="Dasilva C."/>
            <person name="Horner D."/>
            <person name="Mica E."/>
            <person name="Jublot D."/>
            <person name="Poulain J."/>
            <person name="Bruyere C."/>
            <person name="Billault A."/>
            <person name="Segurens B."/>
            <person name="Gouyvenoux M."/>
            <person name="Ugarte E."/>
            <person name="Cattonaro F."/>
            <person name="Anthouard V."/>
            <person name="Vico V."/>
            <person name="Del Fabbro C."/>
            <person name="Alaux M."/>
            <person name="Di Gaspero G."/>
            <person name="Dumas V."/>
            <person name="Felice N."/>
            <person name="Paillard S."/>
            <person name="Juman I."/>
            <person name="Moroldo M."/>
            <person name="Scalabrin S."/>
            <person name="Canaguier A."/>
            <person name="Le Clainche I."/>
            <person name="Malacrida G."/>
            <person name="Durand E."/>
            <person name="Pesole G."/>
            <person name="Laucou V."/>
            <person name="Chatelet P."/>
            <person name="Merdinoglu D."/>
            <person name="Delledonne M."/>
            <person name="Pezzotti M."/>
            <person name="Lecharny A."/>
            <person name="Scarpelli C."/>
            <person name="Artiguenave F."/>
            <person name="Pe M.E."/>
            <person name="Valle G."/>
            <person name="Morgante M."/>
            <person name="Caboche M."/>
            <person name="Adam-Blondon A.-F."/>
            <person name="Weissenbach J."/>
            <person name="Quetier F."/>
            <person name="Wincker P."/>
        </authorList>
    </citation>
    <scope>NUCLEOTIDE SEQUENCE [LARGE SCALE GENOMIC DNA]</scope>
    <source>
        <strain evidence="7">cv. Pinot noir / PN40024</strain>
    </source>
</reference>
<sequence>MNDKCRQSGMWLILRGQESQIHWASASDDPSTMELPDLVLMAASILGFIALCKTLVRLVRWAWTMFLRPPKNLKEYGSWALVTGSTDGIGKAMAFELASKGLSLVLVGRNPCKLEAVSNEIRERHGEGVEVKNIVIDFAKLSEEEIARRIDEGIKGMDVGVLVNNVGLAYPYPRFFHEVNLELMESVGRVNIGGTTWVTRSVLPGMLKKKKGAIINIGSASVWLQSYPLATLYAATKAYMAMFSKSISMEYRQYGIDVQCQFPLLVATKMTLIKRSSLLIPSPETFSKASIRWFGYEHECTPYWPHSVQWYVSSLLPNALLDWCVLRYFLGMRTRGQAKERKKSRVRVLVRPTAMLKKIFFFFFLLLLFTY</sequence>
<evidence type="ECO:0000256" key="2">
    <source>
        <dbReference type="ARBA" id="ARBA00022857"/>
    </source>
</evidence>
<keyword evidence="5" id="KW-0812">Transmembrane</keyword>
<feature type="transmembrane region" description="Helical" evidence="5">
    <location>
        <begin position="38"/>
        <end position="59"/>
    </location>
</feature>
<evidence type="ECO:0008006" key="8">
    <source>
        <dbReference type="Google" id="ProtNLM"/>
    </source>
</evidence>
<dbReference type="PaxDb" id="29760-VIT_01s0137g00170.t01"/>
<dbReference type="Pfam" id="PF00106">
    <property type="entry name" value="adh_short"/>
    <property type="match status" value="1"/>
</dbReference>
<dbReference type="Gene3D" id="3.40.50.720">
    <property type="entry name" value="NAD(P)-binding Rossmann-like Domain"/>
    <property type="match status" value="1"/>
</dbReference>